<evidence type="ECO:0000256" key="1">
    <source>
        <dbReference type="ARBA" id="ARBA00022553"/>
    </source>
</evidence>
<dbReference type="GO" id="GO:0046872">
    <property type="term" value="F:metal ion binding"/>
    <property type="evidence" value="ECO:0007669"/>
    <property type="project" value="UniProtKB-KW"/>
</dbReference>
<dbReference type="InParanoid" id="A0A4R2PRJ3"/>
<sequence length="521" mass="56197">MHDRRTLLIALAGLLGILLLVYLIPSNEPSPVKGAYQVSGDPWFTGGKAAIERREAQQPITKRAKNVIVFIGDGMGVSTVTAGRIYAGQKKGLQGEDYDLAFDTLPYTALVKTYNTNAQTPDSAGTASAIMTGVKTKIGVLSLSDEATPGHCPGPEQLQQLSPATLLELAESVGMATGIVTTTRLTHATPASTYAHSPSRNWEDDSVMPPEALEAGCTDIASQFVDFPYGDGVDVAFGGGRRHFLPEDQVDPESDGAYGRRVDGRDLIEDWRRRHGPGARFVWNTEQFRSLSPETDGPVLGLFEPSHMRYEADRDDDQAGEPPLSEMVDKALGFLEGHGDGYFLLVEGGRIDHAHHAGNAARALEETREFSKAVQVALDRTKVEDTLILVTADHSHTFVMGGYPPRGNPILGLVHKVNPDGTPSDELQPAEDGKPYTTLGYLNGPGAIDGERPTLTDETVLAVDYRQQAAVRARSETHGGEDVPLYARGPWAHLATGTMEQNVLFHIVDRATGLGDRAGRD</sequence>
<comment type="cofactor">
    <cofactor evidence="3">
        <name>Zn(2+)</name>
        <dbReference type="ChEBI" id="CHEBI:29105"/>
    </cofactor>
    <text evidence="3">Binds 2 Zn(2+) ions.</text>
</comment>
<name>A0A4R2PRJ3_RHOSA</name>
<dbReference type="SMART" id="SM00098">
    <property type="entry name" value="alkPPc"/>
    <property type="match status" value="1"/>
</dbReference>
<keyword evidence="5" id="KW-1133">Transmembrane helix</keyword>
<feature type="binding site" evidence="3">
    <location>
        <position position="393"/>
    </location>
    <ligand>
        <name>Zn(2+)</name>
        <dbReference type="ChEBI" id="CHEBI:29105"/>
        <label>2</label>
    </ligand>
</feature>
<dbReference type="FunCoup" id="A0A4R2PRJ3">
    <property type="interactions" value="251"/>
</dbReference>
<dbReference type="CDD" id="cd16012">
    <property type="entry name" value="ALP"/>
    <property type="match status" value="1"/>
</dbReference>
<keyword evidence="3" id="KW-0460">Magnesium</keyword>
<comment type="caution">
    <text evidence="6">The sequence shown here is derived from an EMBL/GenBank/DDBJ whole genome shotgun (WGS) entry which is preliminary data.</text>
</comment>
<keyword evidence="7" id="KW-1185">Reference proteome</keyword>
<comment type="similarity">
    <text evidence="4">Belongs to the alkaline phosphatase family.</text>
</comment>
<evidence type="ECO:0000256" key="5">
    <source>
        <dbReference type="SAM" id="Phobius"/>
    </source>
</evidence>
<protein>
    <submittedName>
        <fullName evidence="6">Alkaline phosphatase</fullName>
    </submittedName>
</protein>
<dbReference type="RefSeq" id="WP_132706953.1">
    <property type="nucleotide sequence ID" value="NZ_JACIGF010000001.1"/>
</dbReference>
<accession>A0A4R2PRJ3</accession>
<keyword evidence="3" id="KW-0479">Metal-binding</keyword>
<reference evidence="6 7" key="1">
    <citation type="submission" date="2019-03" db="EMBL/GenBank/DDBJ databases">
        <title>Genomic Encyclopedia of Type Strains, Phase IV (KMG-IV): sequencing the most valuable type-strain genomes for metagenomic binning, comparative biology and taxonomic classification.</title>
        <authorList>
            <person name="Goeker M."/>
        </authorList>
    </citation>
    <scope>NUCLEOTIDE SEQUENCE [LARGE SCALE GENOMIC DNA]</scope>
    <source>
        <strain evidence="6 7">DSM 2132</strain>
    </source>
</reference>
<evidence type="ECO:0000256" key="2">
    <source>
        <dbReference type="PIRSR" id="PIRSR601952-1"/>
    </source>
</evidence>
<dbReference type="OrthoDB" id="9794455at2"/>
<keyword evidence="5" id="KW-0812">Transmembrane</keyword>
<dbReference type="InterPro" id="IPR017850">
    <property type="entry name" value="Alkaline_phosphatase_core_sf"/>
</dbReference>
<keyword evidence="1" id="KW-0597">Phosphoprotein</keyword>
<dbReference type="GO" id="GO:0004035">
    <property type="term" value="F:alkaline phosphatase activity"/>
    <property type="evidence" value="ECO:0007669"/>
    <property type="project" value="TreeGrafter"/>
</dbReference>
<feature type="binding site" evidence="3">
    <location>
        <position position="356"/>
    </location>
    <ligand>
        <name>Zn(2+)</name>
        <dbReference type="ChEBI" id="CHEBI:29105"/>
        <label>2</label>
    </ligand>
</feature>
<feature type="binding site" evidence="3">
    <location>
        <position position="394"/>
    </location>
    <ligand>
        <name>Zn(2+)</name>
        <dbReference type="ChEBI" id="CHEBI:29105"/>
        <label>2</label>
    </ligand>
</feature>
<evidence type="ECO:0000313" key="6">
    <source>
        <dbReference type="EMBL" id="TCP38492.1"/>
    </source>
</evidence>
<feature type="binding site" evidence="3">
    <location>
        <position position="73"/>
    </location>
    <ligand>
        <name>Zn(2+)</name>
        <dbReference type="ChEBI" id="CHEBI:29105"/>
        <label>2</label>
    </ligand>
</feature>
<evidence type="ECO:0000256" key="4">
    <source>
        <dbReference type="RuleBase" id="RU003946"/>
    </source>
</evidence>
<dbReference type="PANTHER" id="PTHR11596:SF5">
    <property type="entry name" value="ALKALINE PHOSPHATASE"/>
    <property type="match status" value="1"/>
</dbReference>
<dbReference type="AlphaFoldDB" id="A0A4R2PRJ3"/>
<dbReference type="PRINTS" id="PR00113">
    <property type="entry name" value="ALKPHPHTASE"/>
</dbReference>
<dbReference type="Proteomes" id="UP000295399">
    <property type="component" value="Unassembled WGS sequence"/>
</dbReference>
<feature type="binding site" evidence="3">
    <location>
        <position position="187"/>
    </location>
    <ligand>
        <name>Mg(2+)</name>
        <dbReference type="ChEBI" id="CHEBI:18420"/>
    </ligand>
</feature>
<dbReference type="InterPro" id="IPR001952">
    <property type="entry name" value="Alkaline_phosphatase"/>
</dbReference>
<proteinExistence type="inferred from homology"/>
<feature type="active site" description="Phosphoserine intermediate" evidence="2">
    <location>
        <position position="123"/>
    </location>
</feature>
<feature type="binding site" evidence="3">
    <location>
        <position position="478"/>
    </location>
    <ligand>
        <name>Zn(2+)</name>
        <dbReference type="ChEBI" id="CHEBI:29105"/>
        <label>2</label>
    </ligand>
</feature>
<feature type="binding site" evidence="3">
    <location>
        <position position="347"/>
    </location>
    <ligand>
        <name>Mg(2+)</name>
        <dbReference type="ChEBI" id="CHEBI:18420"/>
    </ligand>
</feature>
<feature type="transmembrane region" description="Helical" evidence="5">
    <location>
        <begin position="7"/>
        <end position="24"/>
    </location>
</feature>
<dbReference type="SUPFAM" id="SSF53649">
    <property type="entry name" value="Alkaline phosphatase-like"/>
    <property type="match status" value="1"/>
</dbReference>
<dbReference type="EMBL" id="SLXO01000001">
    <property type="protein sequence ID" value="TCP38492.1"/>
    <property type="molecule type" value="Genomic_DNA"/>
</dbReference>
<evidence type="ECO:0000313" key="7">
    <source>
        <dbReference type="Proteomes" id="UP000295399"/>
    </source>
</evidence>
<gene>
    <name evidence="6" type="ORF">EV659_101396</name>
</gene>
<keyword evidence="3" id="KW-0862">Zinc</keyword>
<comment type="cofactor">
    <cofactor evidence="3">
        <name>Mg(2+)</name>
        <dbReference type="ChEBI" id="CHEBI:18420"/>
    </cofactor>
    <text evidence="3">Binds 1 Mg(2+) ion.</text>
</comment>
<keyword evidence="5" id="KW-0472">Membrane</keyword>
<dbReference type="PANTHER" id="PTHR11596">
    <property type="entry name" value="ALKALINE PHOSPHATASE"/>
    <property type="match status" value="1"/>
</dbReference>
<feature type="binding site" evidence="3">
    <location>
        <position position="189"/>
    </location>
    <ligand>
        <name>Mg(2+)</name>
        <dbReference type="ChEBI" id="CHEBI:18420"/>
    </ligand>
</feature>
<feature type="binding site" evidence="3">
    <location>
        <position position="352"/>
    </location>
    <ligand>
        <name>Zn(2+)</name>
        <dbReference type="ChEBI" id="CHEBI:29105"/>
        <label>2</label>
    </ligand>
</feature>
<dbReference type="Pfam" id="PF00245">
    <property type="entry name" value="Alk_phosphatase"/>
    <property type="match status" value="1"/>
</dbReference>
<dbReference type="Gene3D" id="3.40.720.10">
    <property type="entry name" value="Alkaline Phosphatase, subunit A"/>
    <property type="match status" value="1"/>
</dbReference>
<organism evidence="6 7">
    <name type="scientific">Rhodothalassium salexigens DSM 2132</name>
    <dbReference type="NCBI Taxonomy" id="1188247"/>
    <lineage>
        <taxon>Bacteria</taxon>
        <taxon>Pseudomonadati</taxon>
        <taxon>Pseudomonadota</taxon>
        <taxon>Alphaproteobacteria</taxon>
        <taxon>Rhodothalassiales</taxon>
        <taxon>Rhodothalassiaceae</taxon>
        <taxon>Rhodothalassium</taxon>
    </lineage>
</organism>
<evidence type="ECO:0000256" key="3">
    <source>
        <dbReference type="PIRSR" id="PIRSR601952-2"/>
    </source>
</evidence>